<dbReference type="InterPro" id="IPR016181">
    <property type="entry name" value="Acyl_CoA_acyltransferase"/>
</dbReference>
<dbReference type="Gene3D" id="3.40.630.30">
    <property type="match status" value="1"/>
</dbReference>
<evidence type="ECO:0000313" key="3">
    <source>
        <dbReference type="Proteomes" id="UP000799750"/>
    </source>
</evidence>
<protein>
    <submittedName>
        <fullName evidence="2">Acyl-CoA N-acyltransferase</fullName>
    </submittedName>
</protein>
<dbReference type="Proteomes" id="UP000799750">
    <property type="component" value="Unassembled WGS sequence"/>
</dbReference>
<dbReference type="AlphaFoldDB" id="A0A6A6QCQ4"/>
<proteinExistence type="predicted"/>
<keyword evidence="2" id="KW-0012">Acyltransferase</keyword>
<keyword evidence="2" id="KW-0808">Transferase</keyword>
<name>A0A6A6QCQ4_9PEZI</name>
<dbReference type="PANTHER" id="PTHR42791">
    <property type="entry name" value="GNAT FAMILY ACETYLTRANSFERASE"/>
    <property type="match status" value="1"/>
</dbReference>
<dbReference type="EMBL" id="MU004198">
    <property type="protein sequence ID" value="KAF2489869.1"/>
    <property type="molecule type" value="Genomic_DNA"/>
</dbReference>
<dbReference type="CDD" id="cd04301">
    <property type="entry name" value="NAT_SF"/>
    <property type="match status" value="1"/>
</dbReference>
<dbReference type="InterPro" id="IPR052523">
    <property type="entry name" value="Trichothecene_AcTrans"/>
</dbReference>
<accession>A0A6A6QCQ4</accession>
<dbReference type="InterPro" id="IPR000182">
    <property type="entry name" value="GNAT_dom"/>
</dbReference>
<reference evidence="2" key="1">
    <citation type="journal article" date="2020" name="Stud. Mycol.">
        <title>101 Dothideomycetes genomes: a test case for predicting lifestyles and emergence of pathogens.</title>
        <authorList>
            <person name="Haridas S."/>
            <person name="Albert R."/>
            <person name="Binder M."/>
            <person name="Bloem J."/>
            <person name="Labutti K."/>
            <person name="Salamov A."/>
            <person name="Andreopoulos B."/>
            <person name="Baker S."/>
            <person name="Barry K."/>
            <person name="Bills G."/>
            <person name="Bluhm B."/>
            <person name="Cannon C."/>
            <person name="Castanera R."/>
            <person name="Culley D."/>
            <person name="Daum C."/>
            <person name="Ezra D."/>
            <person name="Gonzalez J."/>
            <person name="Henrissat B."/>
            <person name="Kuo A."/>
            <person name="Liang C."/>
            <person name="Lipzen A."/>
            <person name="Lutzoni F."/>
            <person name="Magnuson J."/>
            <person name="Mondo S."/>
            <person name="Nolan M."/>
            <person name="Ohm R."/>
            <person name="Pangilinan J."/>
            <person name="Park H.-J."/>
            <person name="Ramirez L."/>
            <person name="Alfaro M."/>
            <person name="Sun H."/>
            <person name="Tritt A."/>
            <person name="Yoshinaga Y."/>
            <person name="Zwiers L.-H."/>
            <person name="Turgeon B."/>
            <person name="Goodwin S."/>
            <person name="Spatafora J."/>
            <person name="Crous P."/>
            <person name="Grigoriev I."/>
        </authorList>
    </citation>
    <scope>NUCLEOTIDE SEQUENCE</scope>
    <source>
        <strain evidence="2">CBS 269.34</strain>
    </source>
</reference>
<evidence type="ECO:0000313" key="2">
    <source>
        <dbReference type="EMBL" id="KAF2489869.1"/>
    </source>
</evidence>
<feature type="domain" description="N-acetyltransferase" evidence="1">
    <location>
        <begin position="84"/>
        <end position="224"/>
    </location>
</feature>
<evidence type="ECO:0000259" key="1">
    <source>
        <dbReference type="PROSITE" id="PS51186"/>
    </source>
</evidence>
<dbReference type="PANTHER" id="PTHR42791:SF16">
    <property type="entry name" value="N-ACETYLTRANSFERASE DOMAIN-CONTAINING PROTEIN"/>
    <property type="match status" value="1"/>
</dbReference>
<sequence length="249" mass="28526">MLIRPLLREDLPAVAPIVHDTFSNDELFTWLYPHQEKYPNDLRRFQLIRLRSRLVQLGSHGFVAESEAGDAEWNGAPEILGFAFYIREGNDEKAAKWRQDSIAKRLDRYLLSWEQWYEEKALDRASDPARAKMMHAATQYSFYSQLESYWYLGLLGVSPKHQRRGIGARLVAHGQKIAAEDKMPVTLEASVMGRGLYAKLGFLEIERLKIVDGLEGVAMLWEPEGTEGTWLVRGEGEKAKLKKKETESS</sequence>
<organism evidence="2 3">
    <name type="scientific">Lophium mytilinum</name>
    <dbReference type="NCBI Taxonomy" id="390894"/>
    <lineage>
        <taxon>Eukaryota</taxon>
        <taxon>Fungi</taxon>
        <taxon>Dikarya</taxon>
        <taxon>Ascomycota</taxon>
        <taxon>Pezizomycotina</taxon>
        <taxon>Dothideomycetes</taxon>
        <taxon>Pleosporomycetidae</taxon>
        <taxon>Mytilinidiales</taxon>
        <taxon>Mytilinidiaceae</taxon>
        <taxon>Lophium</taxon>
    </lineage>
</organism>
<dbReference type="OrthoDB" id="2115692at2759"/>
<dbReference type="PROSITE" id="PS51186">
    <property type="entry name" value="GNAT"/>
    <property type="match status" value="1"/>
</dbReference>
<dbReference type="Pfam" id="PF13673">
    <property type="entry name" value="Acetyltransf_10"/>
    <property type="match status" value="1"/>
</dbReference>
<dbReference type="SUPFAM" id="SSF55729">
    <property type="entry name" value="Acyl-CoA N-acyltransferases (Nat)"/>
    <property type="match status" value="1"/>
</dbReference>
<dbReference type="GO" id="GO:0016747">
    <property type="term" value="F:acyltransferase activity, transferring groups other than amino-acyl groups"/>
    <property type="evidence" value="ECO:0007669"/>
    <property type="project" value="InterPro"/>
</dbReference>
<keyword evidence="3" id="KW-1185">Reference proteome</keyword>
<gene>
    <name evidence="2" type="ORF">BU16DRAFT_597465</name>
</gene>